<comment type="caution">
    <text evidence="2">The sequence shown here is derived from an EMBL/GenBank/DDBJ whole genome shotgun (WGS) entry which is preliminary data.</text>
</comment>
<proteinExistence type="predicted"/>
<feature type="region of interest" description="Disordered" evidence="1">
    <location>
        <begin position="115"/>
        <end position="148"/>
    </location>
</feature>
<organism evidence="2 3">
    <name type="scientific">Polyrhizophydium stewartii</name>
    <dbReference type="NCBI Taxonomy" id="2732419"/>
    <lineage>
        <taxon>Eukaryota</taxon>
        <taxon>Fungi</taxon>
        <taxon>Fungi incertae sedis</taxon>
        <taxon>Chytridiomycota</taxon>
        <taxon>Chytridiomycota incertae sedis</taxon>
        <taxon>Chytridiomycetes</taxon>
        <taxon>Rhizophydiales</taxon>
        <taxon>Rhizophydiales incertae sedis</taxon>
        <taxon>Polyrhizophydium</taxon>
    </lineage>
</organism>
<dbReference type="Proteomes" id="UP001527925">
    <property type="component" value="Unassembled WGS sequence"/>
</dbReference>
<name>A0ABR4NCD8_9FUNG</name>
<dbReference type="EMBL" id="JADGIZ020000012">
    <property type="protein sequence ID" value="KAL2917198.1"/>
    <property type="molecule type" value="Genomic_DNA"/>
</dbReference>
<accession>A0ABR4NCD8</accession>
<gene>
    <name evidence="2" type="ORF">HK105_203262</name>
</gene>
<evidence type="ECO:0000313" key="3">
    <source>
        <dbReference type="Proteomes" id="UP001527925"/>
    </source>
</evidence>
<protein>
    <submittedName>
        <fullName evidence="2">Uncharacterized protein</fullName>
    </submittedName>
</protein>
<evidence type="ECO:0000313" key="2">
    <source>
        <dbReference type="EMBL" id="KAL2917198.1"/>
    </source>
</evidence>
<reference evidence="2 3" key="1">
    <citation type="submission" date="2023-09" db="EMBL/GenBank/DDBJ databases">
        <title>Pangenome analysis of Batrachochytrium dendrobatidis and related Chytrids.</title>
        <authorList>
            <person name="Yacoub M.N."/>
            <person name="Stajich J.E."/>
            <person name="James T.Y."/>
        </authorList>
    </citation>
    <scope>NUCLEOTIDE SEQUENCE [LARGE SCALE GENOMIC DNA]</scope>
    <source>
        <strain evidence="2 3">JEL0888</strain>
    </source>
</reference>
<sequence>MDAAGIAVLCLVGSDGDGAGGVPREHAREERLPPFAWWQGHLVVQGQAGPQALRLLGTPSTAPPVPHDCWKRDGIDDLRFWSVRVLGHGVDAVVPNVQHRGGDAVQLSTRLDPAVFSDIPDDSDSDHESDTQDGTRGAPPGDNKTGGRARLDFVTHTVQVDADAKATIARLFPSLLRDKRTDLSSVVVCIGDMKLRLPGQHA</sequence>
<keyword evidence="3" id="KW-1185">Reference proteome</keyword>
<evidence type="ECO:0000256" key="1">
    <source>
        <dbReference type="SAM" id="MobiDB-lite"/>
    </source>
</evidence>